<protein>
    <submittedName>
        <fullName evidence="1">Uncharacterized protein</fullName>
    </submittedName>
</protein>
<accession>A0A0F8YTG9</accession>
<comment type="caution">
    <text evidence="1">The sequence shown here is derived from an EMBL/GenBank/DDBJ whole genome shotgun (WGS) entry which is preliminary data.</text>
</comment>
<name>A0A0F8YTG9_9ZZZZ</name>
<dbReference type="AlphaFoldDB" id="A0A0F8YTG9"/>
<proteinExistence type="predicted"/>
<dbReference type="EMBL" id="LAZR01051631">
    <property type="protein sequence ID" value="KKK84748.1"/>
    <property type="molecule type" value="Genomic_DNA"/>
</dbReference>
<feature type="non-terminal residue" evidence="1">
    <location>
        <position position="117"/>
    </location>
</feature>
<organism evidence="1">
    <name type="scientific">marine sediment metagenome</name>
    <dbReference type="NCBI Taxonomy" id="412755"/>
    <lineage>
        <taxon>unclassified sequences</taxon>
        <taxon>metagenomes</taxon>
        <taxon>ecological metagenomes</taxon>
    </lineage>
</organism>
<reference evidence="1" key="1">
    <citation type="journal article" date="2015" name="Nature">
        <title>Complex archaea that bridge the gap between prokaryotes and eukaryotes.</title>
        <authorList>
            <person name="Spang A."/>
            <person name="Saw J.H."/>
            <person name="Jorgensen S.L."/>
            <person name="Zaremba-Niedzwiedzka K."/>
            <person name="Martijn J."/>
            <person name="Lind A.E."/>
            <person name="van Eijk R."/>
            <person name="Schleper C."/>
            <person name="Guy L."/>
            <person name="Ettema T.J."/>
        </authorList>
    </citation>
    <scope>NUCLEOTIDE SEQUENCE</scope>
</reference>
<evidence type="ECO:0000313" key="1">
    <source>
        <dbReference type="EMBL" id="KKK84748.1"/>
    </source>
</evidence>
<sequence>MSEKENKDIDIEFEEIEQIEEVGKIGEVCYADTGPPNSVISLKIQHRPDDLRLGQPLVIETEKFLYYTLIMRLYHAGNELAEKFANTPFTNLIPPTQIEGVRGSEFYGLADLSCLRI</sequence>
<gene>
    <name evidence="1" type="ORF">LCGC14_2780230</name>
</gene>